<dbReference type="AlphaFoldDB" id="A0ABC8WNN2"/>
<protein>
    <submittedName>
        <fullName evidence="1">Uncharacterized protein</fullName>
    </submittedName>
</protein>
<evidence type="ECO:0000313" key="2">
    <source>
        <dbReference type="EMBL" id="CAL4920899.1"/>
    </source>
</evidence>
<name>A0ABC8WNN2_9POAL</name>
<evidence type="ECO:0000313" key="1">
    <source>
        <dbReference type="EMBL" id="CAL4912707.1"/>
    </source>
</evidence>
<gene>
    <name evidence="1" type="ORF">URODEC1_LOCUS15780</name>
    <name evidence="2" type="ORF">URODEC1_LOCUS20722</name>
</gene>
<dbReference type="Proteomes" id="UP001497457">
    <property type="component" value="Chromosome 13rd"/>
</dbReference>
<dbReference type="Proteomes" id="UP001497457">
    <property type="component" value="Chromosome 14rd"/>
</dbReference>
<dbReference type="EMBL" id="OZ075124">
    <property type="protein sequence ID" value="CAL4920899.1"/>
    <property type="molecule type" value="Genomic_DNA"/>
</dbReference>
<evidence type="ECO:0000313" key="3">
    <source>
        <dbReference type="Proteomes" id="UP001497457"/>
    </source>
</evidence>
<proteinExistence type="predicted"/>
<keyword evidence="3" id="KW-1185">Reference proteome</keyword>
<dbReference type="EMBL" id="OZ075123">
    <property type="protein sequence ID" value="CAL4912707.1"/>
    <property type="molecule type" value="Genomic_DNA"/>
</dbReference>
<reference evidence="1" key="1">
    <citation type="submission" date="2024-10" db="EMBL/GenBank/DDBJ databases">
        <authorList>
            <person name="Ryan C."/>
        </authorList>
    </citation>
    <scope>NUCLEOTIDE SEQUENCE [LARGE SCALE GENOMIC DNA]</scope>
</reference>
<sequence>MRIMQFSDSASWTVFRVPLGLLKGKTMESGTNAGFVRERKHKLTEEFLGSTIPVLVHTALLLGLEKIT</sequence>
<accession>A0ABC8WNN2</accession>
<organism evidence="1 3">
    <name type="scientific">Urochloa decumbens</name>
    <dbReference type="NCBI Taxonomy" id="240449"/>
    <lineage>
        <taxon>Eukaryota</taxon>
        <taxon>Viridiplantae</taxon>
        <taxon>Streptophyta</taxon>
        <taxon>Embryophyta</taxon>
        <taxon>Tracheophyta</taxon>
        <taxon>Spermatophyta</taxon>
        <taxon>Magnoliopsida</taxon>
        <taxon>Liliopsida</taxon>
        <taxon>Poales</taxon>
        <taxon>Poaceae</taxon>
        <taxon>PACMAD clade</taxon>
        <taxon>Panicoideae</taxon>
        <taxon>Panicodae</taxon>
        <taxon>Paniceae</taxon>
        <taxon>Melinidinae</taxon>
        <taxon>Urochloa</taxon>
    </lineage>
</organism>